<gene>
    <name evidence="1" type="ORF">KPH14_009396</name>
</gene>
<evidence type="ECO:0000313" key="1">
    <source>
        <dbReference type="EMBL" id="KAK2583409.1"/>
    </source>
</evidence>
<evidence type="ECO:0000313" key="2">
    <source>
        <dbReference type="Proteomes" id="UP001258017"/>
    </source>
</evidence>
<sequence>MFSFLCILLGLFQFAFLLLVTGILLSIAIVSRLMEIVVTLIHPTTVFLLRQSVKLFVLMTTLLAKTTGCVLYKIIERLREDFPGDKRSFRREGILDINMRPPPVTYSRTVDSDESHPYARPLVLAVDDEEQAATNEDGPRA</sequence>
<dbReference type="AlphaFoldDB" id="A0AAD9RPD6"/>
<reference evidence="1" key="1">
    <citation type="submission" date="2021-08" db="EMBL/GenBank/DDBJ databases">
        <authorList>
            <person name="Misof B."/>
            <person name="Oliver O."/>
            <person name="Podsiadlowski L."/>
            <person name="Donath A."/>
            <person name="Peters R."/>
            <person name="Mayer C."/>
            <person name="Rust J."/>
            <person name="Gunkel S."/>
            <person name="Lesny P."/>
            <person name="Martin S."/>
            <person name="Oeyen J.P."/>
            <person name="Petersen M."/>
            <person name="Panagiotis P."/>
            <person name="Wilbrandt J."/>
            <person name="Tanja T."/>
        </authorList>
    </citation>
    <scope>NUCLEOTIDE SEQUENCE</scope>
    <source>
        <strain evidence="1">GBR_01_08_01A</strain>
        <tissue evidence="1">Thorax + abdomen</tissue>
    </source>
</reference>
<proteinExistence type="predicted"/>
<comment type="caution">
    <text evidence="1">The sequence shown here is derived from an EMBL/GenBank/DDBJ whole genome shotgun (WGS) entry which is preliminary data.</text>
</comment>
<protein>
    <submittedName>
        <fullName evidence="1">Uncharacterized protein</fullName>
    </submittedName>
</protein>
<accession>A0AAD9RPD6</accession>
<dbReference type="Proteomes" id="UP001258017">
    <property type="component" value="Unassembled WGS sequence"/>
</dbReference>
<keyword evidence="2" id="KW-1185">Reference proteome</keyword>
<organism evidence="1 2">
    <name type="scientific">Odynerus spinipes</name>
    <dbReference type="NCBI Taxonomy" id="1348599"/>
    <lineage>
        <taxon>Eukaryota</taxon>
        <taxon>Metazoa</taxon>
        <taxon>Ecdysozoa</taxon>
        <taxon>Arthropoda</taxon>
        <taxon>Hexapoda</taxon>
        <taxon>Insecta</taxon>
        <taxon>Pterygota</taxon>
        <taxon>Neoptera</taxon>
        <taxon>Endopterygota</taxon>
        <taxon>Hymenoptera</taxon>
        <taxon>Apocrita</taxon>
        <taxon>Aculeata</taxon>
        <taxon>Vespoidea</taxon>
        <taxon>Vespidae</taxon>
        <taxon>Eumeninae</taxon>
        <taxon>Odynerus</taxon>
    </lineage>
</organism>
<name>A0AAD9RPD6_9HYME</name>
<dbReference type="EMBL" id="JAIFRP010000030">
    <property type="protein sequence ID" value="KAK2583409.1"/>
    <property type="molecule type" value="Genomic_DNA"/>
</dbReference>
<reference evidence="1" key="2">
    <citation type="journal article" date="2023" name="Commun. Biol.">
        <title>Intrasexual cuticular hydrocarbon dimorphism in a wasp sheds light on hydrocarbon biosynthesis genes in Hymenoptera.</title>
        <authorList>
            <person name="Moris V.C."/>
            <person name="Podsiadlowski L."/>
            <person name="Martin S."/>
            <person name="Oeyen J.P."/>
            <person name="Donath A."/>
            <person name="Petersen M."/>
            <person name="Wilbrandt J."/>
            <person name="Misof B."/>
            <person name="Liedtke D."/>
            <person name="Thamm M."/>
            <person name="Scheiner R."/>
            <person name="Schmitt T."/>
            <person name="Niehuis O."/>
        </authorList>
    </citation>
    <scope>NUCLEOTIDE SEQUENCE</scope>
    <source>
        <strain evidence="1">GBR_01_08_01A</strain>
    </source>
</reference>